<evidence type="ECO:0000256" key="5">
    <source>
        <dbReference type="SAM" id="Phobius"/>
    </source>
</evidence>
<dbReference type="SUPFAM" id="SSF81338">
    <property type="entry name" value="Aquaporin-like"/>
    <property type="match status" value="1"/>
</dbReference>
<dbReference type="EMBL" id="QXDF01000001">
    <property type="protein sequence ID" value="RIA56796.1"/>
    <property type="molecule type" value="Genomic_DNA"/>
</dbReference>
<dbReference type="OrthoDB" id="9807293at2"/>
<evidence type="ECO:0000256" key="1">
    <source>
        <dbReference type="ARBA" id="ARBA00004141"/>
    </source>
</evidence>
<dbReference type="GO" id="GO:0016020">
    <property type="term" value="C:membrane"/>
    <property type="evidence" value="ECO:0007669"/>
    <property type="project" value="UniProtKB-SubCell"/>
</dbReference>
<comment type="caution">
    <text evidence="6">The sequence shown here is derived from an EMBL/GenBank/DDBJ whole genome shotgun (WGS) entry which is preliminary data.</text>
</comment>
<protein>
    <submittedName>
        <fullName evidence="6">Glycerol uptake facilitator-like aquaporin</fullName>
    </submittedName>
</protein>
<feature type="transmembrane region" description="Helical" evidence="5">
    <location>
        <begin position="191"/>
        <end position="213"/>
    </location>
</feature>
<sequence>MTAREVRQLATEMLGTAILSAFLIGAGLLAGRFPERVPLDADWLIAATGGVCLALLMAASSARLNPALTLADVITNRDEVEAATWRAGAQIVGAIVGVVAAHAVFDMGVIQHGGRPLSGTGVWAGEAAGTFVFVLAVTLAMARGRLIGSAFAGLTLAVVYLATPAMSLANPALLIARTLTDSYLGVRAGDAAILLAWQIAAAALAALAANALLRARLRRAAAR</sequence>
<dbReference type="GO" id="GO:0015267">
    <property type="term" value="F:channel activity"/>
    <property type="evidence" value="ECO:0007669"/>
    <property type="project" value="InterPro"/>
</dbReference>
<dbReference type="Gene3D" id="1.20.1080.10">
    <property type="entry name" value="Glycerol uptake facilitator protein"/>
    <property type="match status" value="1"/>
</dbReference>
<evidence type="ECO:0000256" key="2">
    <source>
        <dbReference type="ARBA" id="ARBA00022692"/>
    </source>
</evidence>
<feature type="transmembrane region" description="Helical" evidence="5">
    <location>
        <begin position="154"/>
        <end position="179"/>
    </location>
</feature>
<evidence type="ECO:0000313" key="6">
    <source>
        <dbReference type="EMBL" id="RIA56796.1"/>
    </source>
</evidence>
<proteinExistence type="predicted"/>
<keyword evidence="3 5" id="KW-1133">Transmembrane helix</keyword>
<reference evidence="6 7" key="1">
    <citation type="submission" date="2018-08" db="EMBL/GenBank/DDBJ databases">
        <title>Genomic Encyclopedia of Archaeal and Bacterial Type Strains, Phase II (KMG-II): from individual species to whole genera.</title>
        <authorList>
            <person name="Goeker M."/>
        </authorList>
    </citation>
    <scope>NUCLEOTIDE SEQUENCE [LARGE SCALE GENOMIC DNA]</scope>
    <source>
        <strain evidence="6 7">DSM 5002</strain>
    </source>
</reference>
<organism evidence="6 7">
    <name type="scientific">Dichotomicrobium thermohalophilum</name>
    <dbReference type="NCBI Taxonomy" id="933063"/>
    <lineage>
        <taxon>Bacteria</taxon>
        <taxon>Pseudomonadati</taxon>
        <taxon>Pseudomonadota</taxon>
        <taxon>Alphaproteobacteria</taxon>
        <taxon>Hyphomicrobiales</taxon>
        <taxon>Hyphomicrobiaceae</taxon>
        <taxon>Dichotomicrobium</taxon>
    </lineage>
</organism>
<accession>A0A397Q6A4</accession>
<comment type="subcellular location">
    <subcellularLocation>
        <location evidence="1">Membrane</location>
        <topology evidence="1">Multi-pass membrane protein</topology>
    </subcellularLocation>
</comment>
<name>A0A397Q6A4_9HYPH</name>
<evidence type="ECO:0000256" key="4">
    <source>
        <dbReference type="ARBA" id="ARBA00023136"/>
    </source>
</evidence>
<keyword evidence="2 5" id="KW-0812">Transmembrane</keyword>
<dbReference type="RefSeq" id="WP_119061559.1">
    <property type="nucleotide sequence ID" value="NZ_QXDF01000001.1"/>
</dbReference>
<dbReference type="AlphaFoldDB" id="A0A397Q6A4"/>
<feature type="transmembrane region" description="Helical" evidence="5">
    <location>
        <begin position="12"/>
        <end position="31"/>
    </location>
</feature>
<keyword evidence="4 5" id="KW-0472">Membrane</keyword>
<gene>
    <name evidence="6" type="ORF">BXY53_1906</name>
</gene>
<evidence type="ECO:0000313" key="7">
    <source>
        <dbReference type="Proteomes" id="UP000266273"/>
    </source>
</evidence>
<dbReference type="InterPro" id="IPR000425">
    <property type="entry name" value="MIP"/>
</dbReference>
<dbReference type="PRINTS" id="PR00783">
    <property type="entry name" value="MINTRINSICP"/>
</dbReference>
<keyword evidence="7" id="KW-1185">Reference proteome</keyword>
<feature type="transmembrane region" description="Helical" evidence="5">
    <location>
        <begin position="83"/>
        <end position="103"/>
    </location>
</feature>
<feature type="transmembrane region" description="Helical" evidence="5">
    <location>
        <begin position="123"/>
        <end position="142"/>
    </location>
</feature>
<evidence type="ECO:0000256" key="3">
    <source>
        <dbReference type="ARBA" id="ARBA00022989"/>
    </source>
</evidence>
<dbReference type="Proteomes" id="UP000266273">
    <property type="component" value="Unassembled WGS sequence"/>
</dbReference>
<dbReference type="InterPro" id="IPR023271">
    <property type="entry name" value="Aquaporin-like"/>
</dbReference>
<feature type="transmembrane region" description="Helical" evidence="5">
    <location>
        <begin position="43"/>
        <end position="62"/>
    </location>
</feature>